<dbReference type="EMBL" id="CP021112">
    <property type="protein sequence ID" value="ARQ00772.1"/>
    <property type="molecule type" value="Genomic_DNA"/>
</dbReference>
<sequence>MMRAETIIIVAFSVANIFRLFAYLPQIALLLRQSDTSAVSSTTWFLFFVSNGMTALYAASVVADATMSLIFLANTICCATILALVYRKRRKSREFSEYAAARHAKGE</sequence>
<evidence type="ECO:0000313" key="1">
    <source>
        <dbReference type="EMBL" id="ARQ00772.1"/>
    </source>
</evidence>
<organism evidence="1 2">
    <name type="scientific">Pseudorhodoplanes sinuspersici</name>
    <dbReference type="NCBI Taxonomy" id="1235591"/>
    <lineage>
        <taxon>Bacteria</taxon>
        <taxon>Pseudomonadati</taxon>
        <taxon>Pseudomonadota</taxon>
        <taxon>Alphaproteobacteria</taxon>
        <taxon>Hyphomicrobiales</taxon>
        <taxon>Pseudorhodoplanes</taxon>
    </lineage>
</organism>
<dbReference type="AlphaFoldDB" id="A0A1W6ZTV3"/>
<proteinExistence type="predicted"/>
<gene>
    <name evidence="1" type="ORF">CAK95_18030</name>
</gene>
<dbReference type="STRING" id="1235591.CAK95_18030"/>
<dbReference type="Proteomes" id="UP000194137">
    <property type="component" value="Chromosome"/>
</dbReference>
<reference evidence="1 2" key="1">
    <citation type="submission" date="2017-05" db="EMBL/GenBank/DDBJ databases">
        <title>Full genome sequence of Pseudorhodoplanes sinuspersici.</title>
        <authorList>
            <person name="Dastgheib S.M.M."/>
            <person name="Shavandi M."/>
            <person name="Tirandaz H."/>
        </authorList>
    </citation>
    <scope>NUCLEOTIDE SEQUENCE [LARGE SCALE GENOMIC DNA]</scope>
    <source>
        <strain evidence="1 2">RIPI110</strain>
    </source>
</reference>
<dbReference type="RefSeq" id="WP_086089168.1">
    <property type="nucleotide sequence ID" value="NZ_CP021112.1"/>
</dbReference>
<dbReference type="KEGG" id="psin:CAK95_18030"/>
<protein>
    <submittedName>
        <fullName evidence="1">Uncharacterized protein</fullName>
    </submittedName>
</protein>
<accession>A0A1W6ZTV3</accession>
<dbReference type="Gene3D" id="1.20.1280.290">
    <property type="match status" value="1"/>
</dbReference>
<keyword evidence="2" id="KW-1185">Reference proteome</keyword>
<evidence type="ECO:0000313" key="2">
    <source>
        <dbReference type="Proteomes" id="UP000194137"/>
    </source>
</evidence>
<name>A0A1W6ZTV3_9HYPH</name>